<organism evidence="2 3">
    <name type="scientific">Heterotrigona itama</name>
    <dbReference type="NCBI Taxonomy" id="395501"/>
    <lineage>
        <taxon>Eukaryota</taxon>
        <taxon>Metazoa</taxon>
        <taxon>Ecdysozoa</taxon>
        <taxon>Arthropoda</taxon>
        <taxon>Hexapoda</taxon>
        <taxon>Insecta</taxon>
        <taxon>Pterygota</taxon>
        <taxon>Neoptera</taxon>
        <taxon>Endopterygota</taxon>
        <taxon>Hymenoptera</taxon>
        <taxon>Apocrita</taxon>
        <taxon>Aculeata</taxon>
        <taxon>Apoidea</taxon>
        <taxon>Anthophila</taxon>
        <taxon>Apidae</taxon>
        <taxon>Heterotrigona</taxon>
    </lineage>
</organism>
<reference evidence="2" key="1">
    <citation type="submission" date="2020-07" db="EMBL/GenBank/DDBJ databases">
        <authorList>
            <person name="Nazaruddin N."/>
        </authorList>
    </citation>
    <scope>NUCLEOTIDE SEQUENCE</scope>
</reference>
<proteinExistence type="predicted"/>
<gene>
    <name evidence="2" type="ORF">MHI_LOCUS483278</name>
</gene>
<protein>
    <submittedName>
        <fullName evidence="2">Uncharacterized protein</fullName>
    </submittedName>
</protein>
<feature type="non-terminal residue" evidence="2">
    <location>
        <position position="1"/>
    </location>
</feature>
<feature type="region of interest" description="Disordered" evidence="1">
    <location>
        <begin position="57"/>
        <end position="94"/>
    </location>
</feature>
<feature type="compositionally biased region" description="Basic and acidic residues" evidence="1">
    <location>
        <begin position="76"/>
        <end position="94"/>
    </location>
</feature>
<dbReference type="EMBL" id="CAJDYZ010007832">
    <property type="protein sequence ID" value="CAD1474683.1"/>
    <property type="molecule type" value="Genomic_DNA"/>
</dbReference>
<keyword evidence="3" id="KW-1185">Reference proteome</keyword>
<dbReference type="AlphaFoldDB" id="A0A6V7H5H9"/>
<name>A0A6V7H5H9_9HYME</name>
<sequence>PQEIRGGRLKLPLMHDVELRGSGKRVANSFFVRLKLVPNRTCRLFRFLSRALGFRSESGGFPCSEVRQTTRRKRNRTDEKRTRRNLISREHPER</sequence>
<evidence type="ECO:0000256" key="1">
    <source>
        <dbReference type="SAM" id="MobiDB-lite"/>
    </source>
</evidence>
<dbReference type="Proteomes" id="UP000752696">
    <property type="component" value="Unassembled WGS sequence"/>
</dbReference>
<comment type="caution">
    <text evidence="2">The sequence shown here is derived from an EMBL/GenBank/DDBJ whole genome shotgun (WGS) entry which is preliminary data.</text>
</comment>
<evidence type="ECO:0000313" key="3">
    <source>
        <dbReference type="Proteomes" id="UP000752696"/>
    </source>
</evidence>
<accession>A0A6V7H5H9</accession>
<evidence type="ECO:0000313" key="2">
    <source>
        <dbReference type="EMBL" id="CAD1474683.1"/>
    </source>
</evidence>